<evidence type="ECO:0000256" key="7">
    <source>
        <dbReference type="ARBA" id="ARBA00022989"/>
    </source>
</evidence>
<dbReference type="InterPro" id="IPR050173">
    <property type="entry name" value="ABC_transporter_C-like"/>
</dbReference>
<dbReference type="Gene3D" id="3.40.50.300">
    <property type="entry name" value="P-loop containing nucleotide triphosphate hydrolases"/>
    <property type="match status" value="1"/>
</dbReference>
<dbReference type="FunFam" id="1.20.1560.10:FF:000003">
    <property type="entry name" value="ABC transporter C family member 10"/>
    <property type="match status" value="1"/>
</dbReference>
<dbReference type="Gene3D" id="1.20.1560.10">
    <property type="entry name" value="ABC transporter type 1, transmembrane domain"/>
    <property type="match status" value="1"/>
</dbReference>
<dbReference type="EnsemblPlants" id="AET1Gv20734000.1">
    <property type="protein sequence ID" value="AET1Gv20734000.1"/>
    <property type="gene ID" value="AET1Gv20734000"/>
</dbReference>
<dbReference type="Gramene" id="AET1Gv20734000.1">
    <property type="protein sequence ID" value="AET1Gv20734000.1"/>
    <property type="gene ID" value="AET1Gv20734000"/>
</dbReference>
<reference evidence="12" key="3">
    <citation type="journal article" date="2017" name="Nature">
        <title>Genome sequence of the progenitor of the wheat D genome Aegilops tauschii.</title>
        <authorList>
            <person name="Luo M.C."/>
            <person name="Gu Y.Q."/>
            <person name="Puiu D."/>
            <person name="Wang H."/>
            <person name="Twardziok S.O."/>
            <person name="Deal K.R."/>
            <person name="Huo N."/>
            <person name="Zhu T."/>
            <person name="Wang L."/>
            <person name="Wang Y."/>
            <person name="McGuire P.E."/>
            <person name="Liu S."/>
            <person name="Long H."/>
            <person name="Ramasamy R.K."/>
            <person name="Rodriguez J.C."/>
            <person name="Van S.L."/>
            <person name="Yuan L."/>
            <person name="Wang Z."/>
            <person name="Xia Z."/>
            <person name="Xiao L."/>
            <person name="Anderson O.D."/>
            <person name="Ouyang S."/>
            <person name="Liang Y."/>
            <person name="Zimin A.V."/>
            <person name="Pertea G."/>
            <person name="Qi P."/>
            <person name="Bennetzen J.L."/>
            <person name="Dai X."/>
            <person name="Dawson M.W."/>
            <person name="Muller H.G."/>
            <person name="Kugler K."/>
            <person name="Rivarola-Duarte L."/>
            <person name="Spannagl M."/>
            <person name="Mayer K.F.X."/>
            <person name="Lu F.H."/>
            <person name="Bevan M.W."/>
            <person name="Leroy P."/>
            <person name="Li P."/>
            <person name="You F.M."/>
            <person name="Sun Q."/>
            <person name="Liu Z."/>
            <person name="Lyons E."/>
            <person name="Wicker T."/>
            <person name="Salzberg S.L."/>
            <person name="Devos K.M."/>
            <person name="Dvorak J."/>
        </authorList>
    </citation>
    <scope>NUCLEOTIDE SEQUENCE [LARGE SCALE GENOMIC DNA]</scope>
    <source>
        <strain evidence="12">cv. AL8/78</strain>
    </source>
</reference>
<evidence type="ECO:0000256" key="8">
    <source>
        <dbReference type="ARBA" id="ARBA00023136"/>
    </source>
</evidence>
<evidence type="ECO:0000259" key="11">
    <source>
        <dbReference type="PROSITE" id="PS50929"/>
    </source>
</evidence>
<dbReference type="CDD" id="cd03250">
    <property type="entry name" value="ABCC_MRP_domain1"/>
    <property type="match status" value="1"/>
</dbReference>
<comment type="similarity">
    <text evidence="2">Belongs to the ABC transporter superfamily. ABCC family. Conjugate transporter (TC 3.A.1.208) subfamily.</text>
</comment>
<reference evidence="13" key="2">
    <citation type="journal article" date="2017" name="Nat. Plants">
        <title>The Aegilops tauschii genome reveals multiple impacts of transposons.</title>
        <authorList>
            <person name="Zhao G."/>
            <person name="Zou C."/>
            <person name="Li K."/>
            <person name="Wang K."/>
            <person name="Li T."/>
            <person name="Gao L."/>
            <person name="Zhang X."/>
            <person name="Wang H."/>
            <person name="Yang Z."/>
            <person name="Liu X."/>
            <person name="Jiang W."/>
            <person name="Mao L."/>
            <person name="Kong X."/>
            <person name="Jiao Y."/>
            <person name="Jia J."/>
        </authorList>
    </citation>
    <scope>NUCLEOTIDE SEQUENCE [LARGE SCALE GENOMIC DNA]</scope>
    <source>
        <strain evidence="13">cv. AL8/78</strain>
    </source>
</reference>
<dbReference type="InterPro" id="IPR017871">
    <property type="entry name" value="ABC_transporter-like_CS"/>
</dbReference>
<evidence type="ECO:0000256" key="9">
    <source>
        <dbReference type="SAM" id="Phobius"/>
    </source>
</evidence>
<evidence type="ECO:0000256" key="2">
    <source>
        <dbReference type="ARBA" id="ARBA00009726"/>
    </source>
</evidence>
<dbReference type="InterPro" id="IPR044746">
    <property type="entry name" value="ABCC_6TM_D1"/>
</dbReference>
<reference evidence="12" key="4">
    <citation type="submission" date="2019-03" db="UniProtKB">
        <authorList>
            <consortium name="EnsemblPlants"/>
        </authorList>
    </citation>
    <scope>IDENTIFICATION</scope>
</reference>
<evidence type="ECO:0000256" key="4">
    <source>
        <dbReference type="ARBA" id="ARBA00022692"/>
    </source>
</evidence>
<dbReference type="PROSITE" id="PS00211">
    <property type="entry name" value="ABC_TRANSPORTER_1"/>
    <property type="match status" value="1"/>
</dbReference>
<feature type="transmembrane region" description="Helical" evidence="9">
    <location>
        <begin position="71"/>
        <end position="92"/>
    </location>
</feature>
<keyword evidence="13" id="KW-1185">Reference proteome</keyword>
<dbReference type="InterPro" id="IPR036640">
    <property type="entry name" value="ABC1_TM_sf"/>
</dbReference>
<feature type="transmembrane region" description="Helical" evidence="9">
    <location>
        <begin position="175"/>
        <end position="201"/>
    </location>
</feature>
<dbReference type="PANTHER" id="PTHR24223">
    <property type="entry name" value="ATP-BINDING CASSETTE SUB-FAMILY C"/>
    <property type="match status" value="1"/>
</dbReference>
<evidence type="ECO:0000256" key="6">
    <source>
        <dbReference type="ARBA" id="ARBA00022840"/>
    </source>
</evidence>
<evidence type="ECO:0000259" key="10">
    <source>
        <dbReference type="PROSITE" id="PS50893"/>
    </source>
</evidence>
<dbReference type="SUPFAM" id="SSF90123">
    <property type="entry name" value="ABC transporter transmembrane region"/>
    <property type="match status" value="1"/>
</dbReference>
<dbReference type="InterPro" id="IPR027417">
    <property type="entry name" value="P-loop_NTPase"/>
</dbReference>
<evidence type="ECO:0008006" key="14">
    <source>
        <dbReference type="Google" id="ProtNLM"/>
    </source>
</evidence>
<feature type="domain" description="ABC transmembrane type-1" evidence="11">
    <location>
        <begin position="68"/>
        <end position="330"/>
    </location>
</feature>
<feature type="transmembrane region" description="Helical" evidence="9">
    <location>
        <begin position="271"/>
        <end position="297"/>
    </location>
</feature>
<dbReference type="InterPro" id="IPR011527">
    <property type="entry name" value="ABC1_TM_dom"/>
</dbReference>
<name>A0A452ZEI9_AEGTS</name>
<dbReference type="SUPFAM" id="SSF52540">
    <property type="entry name" value="P-loop containing nucleoside triphosphate hydrolases"/>
    <property type="match status" value="1"/>
</dbReference>
<feature type="domain" description="ABC transporter" evidence="10">
    <location>
        <begin position="364"/>
        <end position="587"/>
    </location>
</feature>
<dbReference type="PROSITE" id="PS50893">
    <property type="entry name" value="ABC_TRANSPORTER_2"/>
    <property type="match status" value="1"/>
</dbReference>
<comment type="subcellular location">
    <subcellularLocation>
        <location evidence="1">Membrane</location>
        <topology evidence="1">Multi-pass membrane protein</topology>
    </subcellularLocation>
</comment>
<dbReference type="GO" id="GO:0005524">
    <property type="term" value="F:ATP binding"/>
    <property type="evidence" value="ECO:0007669"/>
    <property type="project" value="UniProtKB-KW"/>
</dbReference>
<keyword evidence="8 9" id="KW-0472">Membrane</keyword>
<keyword evidence="5" id="KW-0547">Nucleotide-binding</keyword>
<evidence type="ECO:0000313" key="13">
    <source>
        <dbReference type="Proteomes" id="UP000015105"/>
    </source>
</evidence>
<sequence length="723" mass="79679">MGPLLDLGRKKPLDLHDVPSLDDSDSVHGVLPNFKAKIVSNSATGQFTDATAVKLAKAIVLTTWKPILVTAVYALLSSVASYVGPYLIEYFVDYLNKSSRSSREGYLLALTFVVAQLIEGLSTRHLQFRSKQVGVRARSSLVAAIYQKGLALSSQSRQSNSSGEMINVVSLDADVLAMLLLYSTLGFCPAFAALLATALTIGGNKPLGRMEQNYQEKMMSAKDVRMRAMSEILQSMRILKLQGWEMIFLSKIIELRKVEMNWLKKNVYTSAMLLSIFFSAPAFVAMVTFGVCVLMGIPLETGKVLCALATFRQLQTPIHGLPDAYSMIIQTKVSLDRICSFLCLEELPSDVVTKLPRGTTDVSIEVTSGQFSWNTSSQVPTLQDVNFHIRQGMRVAVCGTVGSGKSSLLSCILGEIPKLSGEVKTCGRISYVSQTPWIQSGKIEDNILFGTEMNRERYEKVLEACSLIKDLDILPFGDQTIIGERGINLSGGQKQRIQIARALYHDADIYLFDDPFSAVDAHTGLHLFKECLLGFLASKTVVYVTHHVEFLPSADVIMVLKDGKIIQAGDYTEILNSGQEFTELIVSHKDALSTMDMLELPSSNYESSCHLNGNGSTLPIADEQTHDNNEEVLVQNGQLVQEEEREKGWVGFIVYWRYITMAHKGAFVPLILLAQIIFQSLQIGSNLWMAWAAPVSKDVNPPVNSSTMINRCLSLIPLLADVS</sequence>
<accession>A0A452ZEI9</accession>
<reference evidence="12" key="5">
    <citation type="journal article" date="2021" name="G3 (Bethesda)">
        <title>Aegilops tauschii genome assembly Aet v5.0 features greater sequence contiguity and improved annotation.</title>
        <authorList>
            <person name="Wang L."/>
            <person name="Zhu T."/>
            <person name="Rodriguez J.C."/>
            <person name="Deal K.R."/>
            <person name="Dubcovsky J."/>
            <person name="McGuire P.E."/>
            <person name="Lux T."/>
            <person name="Spannagl M."/>
            <person name="Mayer K.F.X."/>
            <person name="Baldrich P."/>
            <person name="Meyers B.C."/>
            <person name="Huo N."/>
            <person name="Gu Y.Q."/>
            <person name="Zhou H."/>
            <person name="Devos K.M."/>
            <person name="Bennetzen J.L."/>
            <person name="Unver T."/>
            <person name="Budak H."/>
            <person name="Gulick P.J."/>
            <person name="Galiba G."/>
            <person name="Kalapos B."/>
            <person name="Nelson D.R."/>
            <person name="Li P."/>
            <person name="You F.M."/>
            <person name="Luo M.C."/>
            <person name="Dvorak J."/>
        </authorList>
    </citation>
    <scope>NUCLEOTIDE SEQUENCE [LARGE SCALE GENOMIC DNA]</scope>
    <source>
        <strain evidence="12">cv. AL8/78</strain>
    </source>
</reference>
<dbReference type="PROSITE" id="PS50929">
    <property type="entry name" value="ABC_TM1F"/>
    <property type="match status" value="1"/>
</dbReference>
<dbReference type="GO" id="GO:0140359">
    <property type="term" value="F:ABC-type transporter activity"/>
    <property type="evidence" value="ECO:0007669"/>
    <property type="project" value="InterPro"/>
</dbReference>
<dbReference type="InterPro" id="IPR003593">
    <property type="entry name" value="AAA+_ATPase"/>
</dbReference>
<evidence type="ECO:0000256" key="3">
    <source>
        <dbReference type="ARBA" id="ARBA00022448"/>
    </source>
</evidence>
<dbReference type="InterPro" id="IPR003439">
    <property type="entry name" value="ABC_transporter-like_ATP-bd"/>
</dbReference>
<keyword evidence="6" id="KW-0067">ATP-binding</keyword>
<dbReference type="Pfam" id="PF00664">
    <property type="entry name" value="ABC_membrane"/>
    <property type="match status" value="1"/>
</dbReference>
<protein>
    <recommendedName>
        <fullName evidence="14">ABC transporter C family member 3</fullName>
    </recommendedName>
</protein>
<dbReference type="Pfam" id="PF00005">
    <property type="entry name" value="ABC_tran"/>
    <property type="match status" value="1"/>
</dbReference>
<dbReference type="GO" id="GO:0016020">
    <property type="term" value="C:membrane"/>
    <property type="evidence" value="ECO:0007669"/>
    <property type="project" value="UniProtKB-SubCell"/>
</dbReference>
<evidence type="ECO:0000256" key="1">
    <source>
        <dbReference type="ARBA" id="ARBA00004141"/>
    </source>
</evidence>
<dbReference type="CDD" id="cd18579">
    <property type="entry name" value="ABC_6TM_ABCC_D1"/>
    <property type="match status" value="1"/>
</dbReference>
<dbReference type="FunFam" id="3.40.50.300:FF:000508">
    <property type="entry name" value="ABC transporter C family member 5"/>
    <property type="match status" value="1"/>
</dbReference>
<organism evidence="12 13">
    <name type="scientific">Aegilops tauschii subsp. strangulata</name>
    <name type="common">Goatgrass</name>
    <dbReference type="NCBI Taxonomy" id="200361"/>
    <lineage>
        <taxon>Eukaryota</taxon>
        <taxon>Viridiplantae</taxon>
        <taxon>Streptophyta</taxon>
        <taxon>Embryophyta</taxon>
        <taxon>Tracheophyta</taxon>
        <taxon>Spermatophyta</taxon>
        <taxon>Magnoliopsida</taxon>
        <taxon>Liliopsida</taxon>
        <taxon>Poales</taxon>
        <taxon>Poaceae</taxon>
        <taxon>BOP clade</taxon>
        <taxon>Pooideae</taxon>
        <taxon>Triticodae</taxon>
        <taxon>Triticeae</taxon>
        <taxon>Triticinae</taxon>
        <taxon>Aegilops</taxon>
    </lineage>
</organism>
<proteinExistence type="inferred from homology"/>
<dbReference type="AlphaFoldDB" id="A0A452ZEI9"/>
<dbReference type="GO" id="GO:0016887">
    <property type="term" value="F:ATP hydrolysis activity"/>
    <property type="evidence" value="ECO:0007669"/>
    <property type="project" value="InterPro"/>
</dbReference>
<reference evidence="13" key="1">
    <citation type="journal article" date="2014" name="Science">
        <title>Ancient hybridizations among the ancestral genomes of bread wheat.</title>
        <authorList>
            <consortium name="International Wheat Genome Sequencing Consortium,"/>
            <person name="Marcussen T."/>
            <person name="Sandve S.R."/>
            <person name="Heier L."/>
            <person name="Spannagl M."/>
            <person name="Pfeifer M."/>
            <person name="Jakobsen K.S."/>
            <person name="Wulff B.B."/>
            <person name="Steuernagel B."/>
            <person name="Mayer K.F."/>
            <person name="Olsen O.A."/>
        </authorList>
    </citation>
    <scope>NUCLEOTIDE SEQUENCE [LARGE SCALE GENOMIC DNA]</scope>
    <source>
        <strain evidence="13">cv. AL8/78</strain>
    </source>
</reference>
<dbReference type="PANTHER" id="PTHR24223:SF249">
    <property type="entry name" value="OS02G0288700 PROTEIN"/>
    <property type="match status" value="1"/>
</dbReference>
<keyword evidence="7 9" id="KW-1133">Transmembrane helix</keyword>
<keyword evidence="3" id="KW-0813">Transport</keyword>
<dbReference type="SMART" id="SM00382">
    <property type="entry name" value="AAA"/>
    <property type="match status" value="1"/>
</dbReference>
<evidence type="ECO:0000313" key="12">
    <source>
        <dbReference type="EnsemblPlants" id="AET1Gv20734000.1"/>
    </source>
</evidence>
<evidence type="ECO:0000256" key="5">
    <source>
        <dbReference type="ARBA" id="ARBA00022741"/>
    </source>
</evidence>
<keyword evidence="4 9" id="KW-0812">Transmembrane</keyword>
<dbReference type="Proteomes" id="UP000015105">
    <property type="component" value="Chromosome 1D"/>
</dbReference>